<dbReference type="InterPro" id="IPR050313">
    <property type="entry name" value="Carb_Metab_HTH_regulators"/>
</dbReference>
<dbReference type="SMART" id="SM01134">
    <property type="entry name" value="DeoRC"/>
    <property type="match status" value="1"/>
</dbReference>
<dbReference type="Pfam" id="PF08220">
    <property type="entry name" value="HTH_DeoR"/>
    <property type="match status" value="1"/>
</dbReference>
<evidence type="ECO:0000256" key="1">
    <source>
        <dbReference type="ARBA" id="ARBA00021390"/>
    </source>
</evidence>
<dbReference type="AlphaFoldDB" id="A0A3A5MGY7"/>
<dbReference type="InterPro" id="IPR001034">
    <property type="entry name" value="DeoR_HTH"/>
</dbReference>
<dbReference type="GO" id="GO:0003700">
    <property type="term" value="F:DNA-binding transcription factor activity"/>
    <property type="evidence" value="ECO:0007669"/>
    <property type="project" value="InterPro"/>
</dbReference>
<dbReference type="Gene3D" id="3.40.50.1360">
    <property type="match status" value="1"/>
</dbReference>
<keyword evidence="11" id="KW-1185">Reference proteome</keyword>
<dbReference type="EMBL" id="QZVS01000073">
    <property type="protein sequence ID" value="RJT89397.1"/>
    <property type="molecule type" value="Genomic_DNA"/>
</dbReference>
<dbReference type="EMBL" id="QZVS01000081">
    <property type="protein sequence ID" value="RJT88635.1"/>
    <property type="molecule type" value="Genomic_DNA"/>
</dbReference>
<evidence type="ECO:0000313" key="11">
    <source>
        <dbReference type="Proteomes" id="UP000272015"/>
    </source>
</evidence>
<keyword evidence="3" id="KW-0805">Transcription regulation</keyword>
<evidence type="ECO:0000259" key="8">
    <source>
        <dbReference type="PROSITE" id="PS51000"/>
    </source>
</evidence>
<feature type="region of interest" description="Disordered" evidence="7">
    <location>
        <begin position="54"/>
        <end position="76"/>
    </location>
</feature>
<dbReference type="RefSeq" id="WP_119973481.1">
    <property type="nucleotide sequence ID" value="NZ_JBHSQA010000005.1"/>
</dbReference>
<comment type="caution">
    <text evidence="10">The sequence shown here is derived from an EMBL/GenBank/DDBJ whole genome shotgun (WGS) entry which is preliminary data.</text>
</comment>
<dbReference type="SUPFAM" id="SSF46785">
    <property type="entry name" value="Winged helix' DNA-binding domain"/>
    <property type="match status" value="1"/>
</dbReference>
<feature type="domain" description="HTH deoR-type" evidence="8">
    <location>
        <begin position="3"/>
        <end position="58"/>
    </location>
</feature>
<evidence type="ECO:0000256" key="7">
    <source>
        <dbReference type="SAM" id="MobiDB-lite"/>
    </source>
</evidence>
<evidence type="ECO:0000256" key="3">
    <source>
        <dbReference type="ARBA" id="ARBA00023015"/>
    </source>
</evidence>
<evidence type="ECO:0000313" key="10">
    <source>
        <dbReference type="EMBL" id="RJT89397.1"/>
    </source>
</evidence>
<dbReference type="InterPro" id="IPR037171">
    <property type="entry name" value="NagB/RpiA_transferase-like"/>
</dbReference>
<keyword evidence="5" id="KW-0804">Transcription</keyword>
<proteinExistence type="predicted"/>
<dbReference type="OrthoDB" id="7688673at2"/>
<dbReference type="Proteomes" id="UP000272015">
    <property type="component" value="Unassembled WGS sequence"/>
</dbReference>
<dbReference type="PROSITE" id="PS51000">
    <property type="entry name" value="HTH_DEOR_2"/>
    <property type="match status" value="1"/>
</dbReference>
<sequence>MFAEERQLLIAELVTEWGRVTVNDLAARFNVTPETVRRDLSTLEDNRQLRRVHGGAVATDRQSLSEPSLEQRQTQRLDEKSRIATAALAMMPLGRTGSVVLDAGTTTERLADLLCDWVPAPGADPLLVITNAIPIAYKLSGTDAVQLHILGGRVRGLTRAIVGRTTIEQLEALRPDIAFIGANGVHPDFGFSTPDSVEAAVKSAIVRSARRVVALADSSKLGEETLVRFATLGEIDTLITDAAPHPELAAALAAADVEVVIA</sequence>
<feature type="compositionally biased region" description="Polar residues" evidence="7">
    <location>
        <begin position="60"/>
        <end position="72"/>
    </location>
</feature>
<evidence type="ECO:0000256" key="5">
    <source>
        <dbReference type="ARBA" id="ARBA00023163"/>
    </source>
</evidence>
<keyword evidence="2" id="KW-0678">Repressor</keyword>
<dbReference type="PROSITE" id="PS00894">
    <property type="entry name" value="HTH_DEOR_1"/>
    <property type="match status" value="1"/>
</dbReference>
<dbReference type="InterPro" id="IPR014036">
    <property type="entry name" value="DeoR-like_C"/>
</dbReference>
<dbReference type="InterPro" id="IPR036388">
    <property type="entry name" value="WH-like_DNA-bd_sf"/>
</dbReference>
<keyword evidence="4" id="KW-0238">DNA-binding</keyword>
<dbReference type="PRINTS" id="PR00037">
    <property type="entry name" value="HTHLACR"/>
</dbReference>
<dbReference type="InterPro" id="IPR036390">
    <property type="entry name" value="WH_DNA-bd_sf"/>
</dbReference>
<evidence type="ECO:0000256" key="6">
    <source>
        <dbReference type="ARBA" id="ARBA00024937"/>
    </source>
</evidence>
<protein>
    <recommendedName>
        <fullName evidence="1">Lactose phosphotransferase system repressor</fullName>
    </recommendedName>
</protein>
<dbReference type="PANTHER" id="PTHR30363:SF4">
    <property type="entry name" value="GLYCEROL-3-PHOSPHATE REGULON REPRESSOR"/>
    <property type="match status" value="1"/>
</dbReference>
<comment type="function">
    <text evidence="6">Repressor of the lactose catabolism operon. Galactose-6-phosphate is the inducer.</text>
</comment>
<dbReference type="Gene3D" id="1.10.10.10">
    <property type="entry name" value="Winged helix-like DNA-binding domain superfamily/Winged helix DNA-binding domain"/>
    <property type="match status" value="1"/>
</dbReference>
<evidence type="ECO:0000256" key="4">
    <source>
        <dbReference type="ARBA" id="ARBA00023125"/>
    </source>
</evidence>
<dbReference type="SMART" id="SM00420">
    <property type="entry name" value="HTH_DEOR"/>
    <property type="match status" value="1"/>
</dbReference>
<dbReference type="Pfam" id="PF00455">
    <property type="entry name" value="DeoRC"/>
    <property type="match status" value="1"/>
</dbReference>
<dbReference type="SUPFAM" id="SSF100950">
    <property type="entry name" value="NagB/RpiA/CoA transferase-like"/>
    <property type="match status" value="1"/>
</dbReference>
<evidence type="ECO:0000313" key="9">
    <source>
        <dbReference type="EMBL" id="RJT88635.1"/>
    </source>
</evidence>
<organism evidence="10 11">
    <name type="scientific">Cryobacterium melibiosiphilum</name>
    <dbReference type="NCBI Taxonomy" id="995039"/>
    <lineage>
        <taxon>Bacteria</taxon>
        <taxon>Bacillati</taxon>
        <taxon>Actinomycetota</taxon>
        <taxon>Actinomycetes</taxon>
        <taxon>Micrococcales</taxon>
        <taxon>Microbacteriaceae</taxon>
        <taxon>Cryobacterium</taxon>
    </lineage>
</organism>
<gene>
    <name evidence="10" type="ORF">D6T64_06785</name>
    <name evidence="9" type="ORF">D6T64_09750</name>
</gene>
<reference evidence="10 11" key="1">
    <citation type="submission" date="2018-09" db="EMBL/GenBank/DDBJ databases">
        <title>Novel species of Cryobacterium.</title>
        <authorList>
            <person name="Liu Q."/>
            <person name="Xin Y.-H."/>
        </authorList>
    </citation>
    <scope>NUCLEOTIDE SEQUENCE [LARGE SCALE GENOMIC DNA]</scope>
    <source>
        <strain evidence="10 11">Hh39</strain>
    </source>
</reference>
<evidence type="ECO:0000256" key="2">
    <source>
        <dbReference type="ARBA" id="ARBA00022491"/>
    </source>
</evidence>
<dbReference type="InterPro" id="IPR018356">
    <property type="entry name" value="Tscrpt_reg_HTH_DeoR_CS"/>
</dbReference>
<name>A0A3A5MGY7_9MICO</name>
<dbReference type="GO" id="GO:0003677">
    <property type="term" value="F:DNA binding"/>
    <property type="evidence" value="ECO:0007669"/>
    <property type="project" value="UniProtKB-KW"/>
</dbReference>
<dbReference type="PANTHER" id="PTHR30363">
    <property type="entry name" value="HTH-TYPE TRANSCRIPTIONAL REGULATOR SRLR-RELATED"/>
    <property type="match status" value="1"/>
</dbReference>
<accession>A0A3A5MGY7</accession>